<keyword evidence="1" id="KW-0808">Transferase</keyword>
<gene>
    <name evidence="1" type="ORF">B0H15DRAFT_891443</name>
</gene>
<sequence>MSADSKTSMKWDYTKASSEENARMEECTTPPATAMLVQAGLLPSAPQGALVLDNACGTAVVASLLFEALGKTTDVRVVCADLEEGMVKLAAERIAHGGWNAEACVADAQALPFPDSHFTHNMINFGIQLMPDNALVLKESFRVLKSGGKIGMTTWITPGWLPTMQAAIPSWTPPPLFTSGPLATTESINGILRAAGFVGIEVKPMSFEHCSESVESFLKNMRPLLGTLLGGEQHSETYEAYMRERHGDGVTLTWKAFVITAEKP</sequence>
<keyword evidence="1" id="KW-0489">Methyltransferase</keyword>
<organism evidence="1 2">
    <name type="scientific">Mycena belliarum</name>
    <dbReference type="NCBI Taxonomy" id="1033014"/>
    <lineage>
        <taxon>Eukaryota</taxon>
        <taxon>Fungi</taxon>
        <taxon>Dikarya</taxon>
        <taxon>Basidiomycota</taxon>
        <taxon>Agaricomycotina</taxon>
        <taxon>Agaricomycetes</taxon>
        <taxon>Agaricomycetidae</taxon>
        <taxon>Agaricales</taxon>
        <taxon>Marasmiineae</taxon>
        <taxon>Mycenaceae</taxon>
        <taxon>Mycena</taxon>
    </lineage>
</organism>
<dbReference type="CDD" id="cd02440">
    <property type="entry name" value="AdoMet_MTases"/>
    <property type="match status" value="1"/>
</dbReference>
<dbReference type="EMBL" id="JARJCN010000060">
    <property type="protein sequence ID" value="KAJ7079392.1"/>
    <property type="molecule type" value="Genomic_DNA"/>
</dbReference>
<dbReference type="SUPFAM" id="SSF53335">
    <property type="entry name" value="S-adenosyl-L-methionine-dependent methyltransferases"/>
    <property type="match status" value="1"/>
</dbReference>
<evidence type="ECO:0000313" key="1">
    <source>
        <dbReference type="EMBL" id="KAJ7079392.1"/>
    </source>
</evidence>
<reference evidence="1" key="1">
    <citation type="submission" date="2023-03" db="EMBL/GenBank/DDBJ databases">
        <title>Massive genome expansion in bonnet fungi (Mycena s.s.) driven by repeated elements and novel gene families across ecological guilds.</title>
        <authorList>
            <consortium name="Lawrence Berkeley National Laboratory"/>
            <person name="Harder C.B."/>
            <person name="Miyauchi S."/>
            <person name="Viragh M."/>
            <person name="Kuo A."/>
            <person name="Thoen E."/>
            <person name="Andreopoulos B."/>
            <person name="Lu D."/>
            <person name="Skrede I."/>
            <person name="Drula E."/>
            <person name="Henrissat B."/>
            <person name="Morin E."/>
            <person name="Kohler A."/>
            <person name="Barry K."/>
            <person name="LaButti K."/>
            <person name="Morin E."/>
            <person name="Salamov A."/>
            <person name="Lipzen A."/>
            <person name="Mereny Z."/>
            <person name="Hegedus B."/>
            <person name="Baldrian P."/>
            <person name="Stursova M."/>
            <person name="Weitz H."/>
            <person name="Taylor A."/>
            <person name="Grigoriev I.V."/>
            <person name="Nagy L.G."/>
            <person name="Martin F."/>
            <person name="Kauserud H."/>
        </authorList>
    </citation>
    <scope>NUCLEOTIDE SEQUENCE</scope>
    <source>
        <strain evidence="1">CBHHK173m</strain>
    </source>
</reference>
<dbReference type="Proteomes" id="UP001222325">
    <property type="component" value="Unassembled WGS sequence"/>
</dbReference>
<dbReference type="PANTHER" id="PTHR43591">
    <property type="entry name" value="METHYLTRANSFERASE"/>
    <property type="match status" value="1"/>
</dbReference>
<keyword evidence="2" id="KW-1185">Reference proteome</keyword>
<evidence type="ECO:0000313" key="2">
    <source>
        <dbReference type="Proteomes" id="UP001222325"/>
    </source>
</evidence>
<name>A0AAD6TZ58_9AGAR</name>
<dbReference type="AlphaFoldDB" id="A0AAD6TZ58"/>
<proteinExistence type="predicted"/>
<dbReference type="Gene3D" id="3.40.50.150">
    <property type="entry name" value="Vaccinia Virus protein VP39"/>
    <property type="match status" value="1"/>
</dbReference>
<dbReference type="Pfam" id="PF01209">
    <property type="entry name" value="Ubie_methyltran"/>
    <property type="match status" value="1"/>
</dbReference>
<dbReference type="PANTHER" id="PTHR43591:SF24">
    <property type="entry name" value="2-METHOXY-6-POLYPRENYL-1,4-BENZOQUINOL METHYLASE, MITOCHONDRIAL"/>
    <property type="match status" value="1"/>
</dbReference>
<accession>A0AAD6TZ58</accession>
<dbReference type="GO" id="GO:0032259">
    <property type="term" value="P:methylation"/>
    <property type="evidence" value="ECO:0007669"/>
    <property type="project" value="UniProtKB-KW"/>
</dbReference>
<dbReference type="InterPro" id="IPR029063">
    <property type="entry name" value="SAM-dependent_MTases_sf"/>
</dbReference>
<protein>
    <submittedName>
        <fullName evidence="1">S-adenosyl-L-methionine-dependent methyltransferase</fullName>
    </submittedName>
</protein>
<comment type="caution">
    <text evidence="1">The sequence shown here is derived from an EMBL/GenBank/DDBJ whole genome shotgun (WGS) entry which is preliminary data.</text>
</comment>
<dbReference type="GO" id="GO:0008168">
    <property type="term" value="F:methyltransferase activity"/>
    <property type="evidence" value="ECO:0007669"/>
    <property type="project" value="UniProtKB-KW"/>
</dbReference>